<organism evidence="1 2">
    <name type="scientific">Agathobaculum ammoniilyticum</name>
    <dbReference type="NCBI Taxonomy" id="2981778"/>
    <lineage>
        <taxon>Bacteria</taxon>
        <taxon>Bacillati</taxon>
        <taxon>Bacillota</taxon>
        <taxon>Clostridia</taxon>
        <taxon>Eubacteriales</taxon>
        <taxon>Butyricicoccaceae</taxon>
        <taxon>Agathobaculum</taxon>
    </lineage>
</organism>
<evidence type="ECO:0000313" key="2">
    <source>
        <dbReference type="Proteomes" id="UP001652397"/>
    </source>
</evidence>
<name>A0ABT2U9N3_9FIRM</name>
<evidence type="ECO:0000313" key="1">
    <source>
        <dbReference type="EMBL" id="MCU6790419.1"/>
    </source>
</evidence>
<gene>
    <name evidence="1" type="ORF">OCV66_15200</name>
</gene>
<accession>A0ABT2U9N3</accession>
<keyword evidence="2" id="KW-1185">Reference proteome</keyword>
<dbReference type="Pfam" id="PF18954">
    <property type="entry name" value="DUF5697"/>
    <property type="match status" value="1"/>
</dbReference>
<proteinExistence type="predicted"/>
<comment type="caution">
    <text evidence="1">The sequence shown here is derived from an EMBL/GenBank/DDBJ whole genome shotgun (WGS) entry which is preliminary data.</text>
</comment>
<reference evidence="1 2" key="1">
    <citation type="journal article" date="2021" name="ISME Commun">
        <title>Automated analysis of genomic sequences facilitates high-throughput and comprehensive description of bacteria.</title>
        <authorList>
            <person name="Hitch T.C.A."/>
        </authorList>
    </citation>
    <scope>NUCLEOTIDE SEQUENCE [LARGE SCALE GENOMIC DNA]</scope>
    <source>
        <strain evidence="1 2">Sanger_34</strain>
    </source>
</reference>
<sequence length="187" mass="21258">MKSMYCSEPQIRLLDALEQLGCMKMRQAKTFLRLCFGMEEKAAKSIVRQLRYKGDIHIDENTGDLVIPGKECDRNIIRAFDIAFSFAEQGDAPEIMTPPRPYLMLAYYAVRELQLLILYVPVGMEWRCGTQLSVMRKKAKIKTLQVMLLADEGQLERIGTHVPCVAAYTDSAGRLKIKSLEGKRHGD</sequence>
<dbReference type="Proteomes" id="UP001652397">
    <property type="component" value="Unassembled WGS sequence"/>
</dbReference>
<protein>
    <submittedName>
        <fullName evidence="1">DUF5697 family protein</fullName>
    </submittedName>
</protein>
<dbReference type="EMBL" id="JAOQJE010000028">
    <property type="protein sequence ID" value="MCU6790419.1"/>
    <property type="molecule type" value="Genomic_DNA"/>
</dbReference>
<dbReference type="RefSeq" id="WP_054328498.1">
    <property type="nucleotide sequence ID" value="NZ_JAOQJE010000028.1"/>
</dbReference>
<dbReference type="InterPro" id="IPR043752">
    <property type="entry name" value="DUF5697"/>
</dbReference>